<dbReference type="PIRSF" id="PIRSF038021">
    <property type="entry name" value="UCP038021_RWDD2"/>
    <property type="match status" value="1"/>
</dbReference>
<comment type="caution">
    <text evidence="2">The sequence shown here is derived from an EMBL/GenBank/DDBJ whole genome shotgun (WGS) entry which is preliminary data.</text>
</comment>
<dbReference type="Pfam" id="PF05773">
    <property type="entry name" value="RWD"/>
    <property type="match status" value="1"/>
</dbReference>
<dbReference type="Pfam" id="PF06544">
    <property type="entry name" value="Prp3_C"/>
    <property type="match status" value="1"/>
</dbReference>
<evidence type="ECO:0000313" key="2">
    <source>
        <dbReference type="EMBL" id="KAK1786104.1"/>
    </source>
</evidence>
<dbReference type="InterPro" id="IPR017359">
    <property type="entry name" value="Phi-like"/>
</dbReference>
<dbReference type="AlphaFoldDB" id="A0AAD8YTJ5"/>
<accession>A0AAD8YTJ5</accession>
<protein>
    <recommendedName>
        <fullName evidence="1">RWD domain-containing protein</fullName>
    </recommendedName>
</protein>
<feature type="domain" description="RWD" evidence="1">
    <location>
        <begin position="27"/>
        <end position="150"/>
    </location>
</feature>
<dbReference type="PANTHER" id="PTHR15955">
    <property type="entry name" value="RWD DOMAIN CONTAINING PROTEIN 2"/>
    <property type="match status" value="1"/>
</dbReference>
<dbReference type="InterPro" id="IPR016135">
    <property type="entry name" value="UBQ-conjugating_enzyme/RWD"/>
</dbReference>
<dbReference type="CDD" id="cd24163">
    <property type="entry name" value="RWDD2_C"/>
    <property type="match status" value="1"/>
</dbReference>
<evidence type="ECO:0000259" key="1">
    <source>
        <dbReference type="PROSITE" id="PS50908"/>
    </source>
</evidence>
<organism evidence="2 3">
    <name type="scientific">Electrophorus voltai</name>
    <dbReference type="NCBI Taxonomy" id="2609070"/>
    <lineage>
        <taxon>Eukaryota</taxon>
        <taxon>Metazoa</taxon>
        <taxon>Chordata</taxon>
        <taxon>Craniata</taxon>
        <taxon>Vertebrata</taxon>
        <taxon>Euteleostomi</taxon>
        <taxon>Actinopterygii</taxon>
        <taxon>Neopterygii</taxon>
        <taxon>Teleostei</taxon>
        <taxon>Ostariophysi</taxon>
        <taxon>Gymnotiformes</taxon>
        <taxon>Gymnotoidei</taxon>
        <taxon>Gymnotidae</taxon>
        <taxon>Electrophorus</taxon>
    </lineage>
</organism>
<dbReference type="SMART" id="SM00591">
    <property type="entry name" value="RWD"/>
    <property type="match status" value="1"/>
</dbReference>
<dbReference type="EMBL" id="JAROKS010000025">
    <property type="protein sequence ID" value="KAK1786104.1"/>
    <property type="molecule type" value="Genomic_DNA"/>
</dbReference>
<dbReference type="InterPro" id="IPR006575">
    <property type="entry name" value="RWD_dom"/>
</dbReference>
<dbReference type="PROSITE" id="PS50908">
    <property type="entry name" value="RWD"/>
    <property type="match status" value="1"/>
</dbReference>
<dbReference type="CDD" id="cd23829">
    <property type="entry name" value="RWD_RWDD2"/>
    <property type="match status" value="1"/>
</dbReference>
<dbReference type="SUPFAM" id="SSF54495">
    <property type="entry name" value="UBC-like"/>
    <property type="match status" value="1"/>
</dbReference>
<evidence type="ECO:0000313" key="3">
    <source>
        <dbReference type="Proteomes" id="UP001239994"/>
    </source>
</evidence>
<name>A0AAD8YTJ5_9TELE</name>
<feature type="non-terminal residue" evidence="2">
    <location>
        <position position="1"/>
    </location>
</feature>
<reference evidence="2" key="1">
    <citation type="submission" date="2023-03" db="EMBL/GenBank/DDBJ databases">
        <title>Electrophorus voltai genome.</title>
        <authorList>
            <person name="Bian C."/>
        </authorList>
    </citation>
    <scope>NUCLEOTIDE SEQUENCE</scope>
    <source>
        <strain evidence="2">CB-2022</strain>
        <tissue evidence="2">Muscle</tissue>
    </source>
</reference>
<proteinExistence type="predicted"/>
<sequence length="311" mass="35196">KLHFWSLLNAASYADMACPEEAEAQLAEIELMRSMFPSEDEFVFDQLAHAELGAYVEGTSDTPPSTRPEFSIKLKVDTSTIKETNITLSCTYPFNYPKVLPEIAVRCTELSRAQQSRLVARLTCYLRESCSGDVCALSAVEWLKDHALEYLSKSATCNASEKETAAAPTKETFTRLWIYSHHIYNKSKRKNILEWAKEMKLSGFCMPGKPGIVCVEGLHPACEEFWARVKVLTWKRIMIRHREDVPLDPAVAGSSETEKVDSLRRFSGFEEAIFDPHGNRGNHMDLGQLFQFLSDRGCGEIFQLYFGVEGR</sequence>
<dbReference type="InterPro" id="IPR059181">
    <property type="entry name" value="RWDD2A-B_C"/>
</dbReference>
<dbReference type="InterPro" id="IPR010541">
    <property type="entry name" value="Prp3_C"/>
</dbReference>
<dbReference type="Gene3D" id="3.10.110.10">
    <property type="entry name" value="Ubiquitin Conjugating Enzyme"/>
    <property type="match status" value="1"/>
</dbReference>
<dbReference type="PANTHER" id="PTHR15955:SF8">
    <property type="entry name" value="RWD DOMAIN-CONTAINING PROTEIN 2B-RELATED"/>
    <property type="match status" value="1"/>
</dbReference>
<keyword evidence="3" id="KW-1185">Reference proteome</keyword>
<gene>
    <name evidence="2" type="ORF">P4O66_017841</name>
</gene>
<dbReference type="Proteomes" id="UP001239994">
    <property type="component" value="Unassembled WGS sequence"/>
</dbReference>